<feature type="chain" id="PRO_5026166011" evidence="1">
    <location>
        <begin position="24"/>
        <end position="126"/>
    </location>
</feature>
<evidence type="ECO:0000313" key="3">
    <source>
        <dbReference type="Proteomes" id="UP000430519"/>
    </source>
</evidence>
<keyword evidence="3" id="KW-1185">Reference proteome</keyword>
<organism evidence="2 3">
    <name type="scientific">Deinococcus xianganensis</name>
    <dbReference type="NCBI Taxonomy" id="1507289"/>
    <lineage>
        <taxon>Bacteria</taxon>
        <taxon>Thermotogati</taxon>
        <taxon>Deinococcota</taxon>
        <taxon>Deinococci</taxon>
        <taxon>Deinococcales</taxon>
        <taxon>Deinococcaceae</taxon>
        <taxon>Deinococcus</taxon>
    </lineage>
</organism>
<reference evidence="2 3" key="1">
    <citation type="submission" date="2019-11" db="EMBL/GenBank/DDBJ databases">
        <title>Genome sequence of Deinococcus xianganensis Y35, AI-2 producing algicidal bacterium, isolated from lake water.</title>
        <authorList>
            <person name="Li Y."/>
        </authorList>
    </citation>
    <scope>NUCLEOTIDE SEQUENCE [LARGE SCALE GENOMIC DNA]</scope>
    <source>
        <strain evidence="2 3">Y35</strain>
    </source>
</reference>
<accession>A0A6I4YKM5</accession>
<dbReference type="RefSeq" id="WP_160979697.1">
    <property type="nucleotide sequence ID" value="NZ_WVHK01000040.1"/>
</dbReference>
<evidence type="ECO:0000256" key="1">
    <source>
        <dbReference type="SAM" id="SignalP"/>
    </source>
</evidence>
<proteinExistence type="predicted"/>
<keyword evidence="1" id="KW-0732">Signal</keyword>
<protein>
    <submittedName>
        <fullName evidence="2">Uncharacterized protein</fullName>
    </submittedName>
</protein>
<dbReference type="Proteomes" id="UP000430519">
    <property type="component" value="Unassembled WGS sequence"/>
</dbReference>
<name>A0A6I4YKM5_9DEIO</name>
<evidence type="ECO:0000313" key="2">
    <source>
        <dbReference type="EMBL" id="MXV20304.1"/>
    </source>
</evidence>
<comment type="caution">
    <text evidence="2">The sequence shown here is derived from an EMBL/GenBank/DDBJ whole genome shotgun (WGS) entry which is preliminary data.</text>
</comment>
<gene>
    <name evidence="2" type="ORF">GLX28_11725</name>
</gene>
<feature type="signal peptide" evidence="1">
    <location>
        <begin position="1"/>
        <end position="23"/>
    </location>
</feature>
<dbReference type="AlphaFoldDB" id="A0A6I4YKM5"/>
<sequence>MRRRPMALLLLVGAALLVLPVAAAELALKPPDAPSCAVTARLTGPRSTLGQYQVRIELPPTCPPNELRYTRIITRNGGRIPPIGYFRMGAGFPRRIDWWIFPGAQVQDRPAPNQWVNVLTGVPTWW</sequence>
<dbReference type="EMBL" id="WVHK01000040">
    <property type="protein sequence ID" value="MXV20304.1"/>
    <property type="molecule type" value="Genomic_DNA"/>
</dbReference>